<evidence type="ECO:0000256" key="6">
    <source>
        <dbReference type="ARBA" id="ARBA00022729"/>
    </source>
</evidence>
<keyword evidence="11" id="KW-0357">Heparan sulfate</keyword>
<comment type="similarity">
    <text evidence="2">Belongs to the syndecan proteoglycan family.</text>
</comment>
<evidence type="ECO:0000313" key="16">
    <source>
        <dbReference type="Proteomes" id="UP000515161"/>
    </source>
</evidence>
<evidence type="ECO:0000259" key="15">
    <source>
        <dbReference type="Pfam" id="PF01034"/>
    </source>
</evidence>
<evidence type="ECO:0000256" key="4">
    <source>
        <dbReference type="ARBA" id="ARBA00022553"/>
    </source>
</evidence>
<evidence type="ECO:0000256" key="3">
    <source>
        <dbReference type="ARBA" id="ARBA00010241"/>
    </source>
</evidence>
<dbReference type="KEGG" id="gacu:117556785"/>
<accession>A0A6P8VD58</accession>
<feature type="compositionally biased region" description="Acidic residues" evidence="12">
    <location>
        <begin position="28"/>
        <end position="39"/>
    </location>
</feature>
<feature type="transmembrane region" description="Helical" evidence="13">
    <location>
        <begin position="103"/>
        <end position="127"/>
    </location>
</feature>
<comment type="similarity">
    <text evidence="3">Belongs to the neurexin family.</text>
</comment>
<dbReference type="Proteomes" id="UP000515161">
    <property type="component" value="Unplaced"/>
</dbReference>
<dbReference type="OrthoDB" id="8445938at2759"/>
<evidence type="ECO:0000256" key="8">
    <source>
        <dbReference type="ARBA" id="ARBA00022989"/>
    </source>
</evidence>
<keyword evidence="8 13" id="KW-1133">Transmembrane helix</keyword>
<dbReference type="AlphaFoldDB" id="A0A6P8VD58"/>
<keyword evidence="4" id="KW-0597">Phosphoprotein</keyword>
<dbReference type="GO" id="GO:0009986">
    <property type="term" value="C:cell surface"/>
    <property type="evidence" value="ECO:0007669"/>
    <property type="project" value="TreeGrafter"/>
</dbReference>
<evidence type="ECO:0000256" key="2">
    <source>
        <dbReference type="ARBA" id="ARBA00005343"/>
    </source>
</evidence>
<proteinExistence type="inferred from homology"/>
<dbReference type="PANTHER" id="PTHR10915">
    <property type="entry name" value="SYNDECAN"/>
    <property type="match status" value="1"/>
</dbReference>
<evidence type="ECO:0000256" key="1">
    <source>
        <dbReference type="ARBA" id="ARBA00004479"/>
    </source>
</evidence>
<evidence type="ECO:0000256" key="11">
    <source>
        <dbReference type="ARBA" id="ARBA00023207"/>
    </source>
</evidence>
<sequence>MRIYLKASCFLILGLIHPVNMSFPGPPEDLEGSGYDLEDSGSGSGDWTEQGEIKNTNSKDIHILAAGGGTQTNFDGTSDLNDNMGSEYVLVASSKIFLDNKEIFAAVIAGGLIGVVLAAAMAAILIYTWQQKDNEGYVLAQQTTSHGDYHRPNREEVIV</sequence>
<evidence type="ECO:0000256" key="9">
    <source>
        <dbReference type="ARBA" id="ARBA00023136"/>
    </source>
</evidence>
<evidence type="ECO:0000256" key="12">
    <source>
        <dbReference type="SAM" id="MobiDB-lite"/>
    </source>
</evidence>
<feature type="domain" description="Syndecan/Neurexin" evidence="15">
    <location>
        <begin position="97"/>
        <end position="155"/>
    </location>
</feature>
<dbReference type="GO" id="GO:0016020">
    <property type="term" value="C:membrane"/>
    <property type="evidence" value="ECO:0007669"/>
    <property type="project" value="UniProtKB-SubCell"/>
</dbReference>
<feature type="region of interest" description="Disordered" evidence="12">
    <location>
        <begin position="27"/>
        <end position="52"/>
    </location>
</feature>
<dbReference type="GeneID" id="117556785"/>
<organism evidence="16 17">
    <name type="scientific">Gymnodraco acuticeps</name>
    <name type="common">Antarctic dragonfish</name>
    <dbReference type="NCBI Taxonomy" id="8218"/>
    <lineage>
        <taxon>Eukaryota</taxon>
        <taxon>Metazoa</taxon>
        <taxon>Chordata</taxon>
        <taxon>Craniata</taxon>
        <taxon>Vertebrata</taxon>
        <taxon>Euteleostomi</taxon>
        <taxon>Actinopterygii</taxon>
        <taxon>Neopterygii</taxon>
        <taxon>Teleostei</taxon>
        <taxon>Neoteleostei</taxon>
        <taxon>Acanthomorphata</taxon>
        <taxon>Eupercaria</taxon>
        <taxon>Perciformes</taxon>
        <taxon>Notothenioidei</taxon>
        <taxon>Bathydraconidae</taxon>
        <taxon>Gymnodraco</taxon>
    </lineage>
</organism>
<comment type="subcellular location">
    <subcellularLocation>
        <location evidence="1">Membrane</location>
        <topology evidence="1">Single-pass type I membrane protein</topology>
    </subcellularLocation>
</comment>
<evidence type="ECO:0000256" key="7">
    <source>
        <dbReference type="ARBA" id="ARBA00022974"/>
    </source>
</evidence>
<dbReference type="PANTHER" id="PTHR10915:SF5">
    <property type="entry name" value="SYNDECAN-1"/>
    <property type="match status" value="1"/>
</dbReference>
<evidence type="ECO:0000256" key="14">
    <source>
        <dbReference type="SAM" id="SignalP"/>
    </source>
</evidence>
<keyword evidence="7" id="KW-0654">Proteoglycan</keyword>
<evidence type="ECO:0000313" key="17">
    <source>
        <dbReference type="RefSeq" id="XP_034088194.1"/>
    </source>
</evidence>
<dbReference type="InterPro" id="IPR027789">
    <property type="entry name" value="Syndecan/Neurexin_dom"/>
</dbReference>
<keyword evidence="10" id="KW-0325">Glycoprotein</keyword>
<reference evidence="17" key="1">
    <citation type="submission" date="2025-08" db="UniProtKB">
        <authorList>
            <consortium name="RefSeq"/>
        </authorList>
    </citation>
    <scope>IDENTIFICATION</scope>
</reference>
<gene>
    <name evidence="17" type="primary">LOC117556785</name>
</gene>
<dbReference type="InterPro" id="IPR001050">
    <property type="entry name" value="Syndecan"/>
</dbReference>
<keyword evidence="9 13" id="KW-0472">Membrane</keyword>
<dbReference type="RefSeq" id="XP_034088194.1">
    <property type="nucleotide sequence ID" value="XM_034232303.1"/>
</dbReference>
<dbReference type="GO" id="GO:0016477">
    <property type="term" value="P:cell migration"/>
    <property type="evidence" value="ECO:0007669"/>
    <property type="project" value="TreeGrafter"/>
</dbReference>
<dbReference type="InParanoid" id="A0A6P8VD58"/>
<evidence type="ECO:0000256" key="10">
    <source>
        <dbReference type="ARBA" id="ARBA00023180"/>
    </source>
</evidence>
<dbReference type="Pfam" id="PF01034">
    <property type="entry name" value="Syndecan"/>
    <property type="match status" value="1"/>
</dbReference>
<keyword evidence="5 13" id="KW-0812">Transmembrane</keyword>
<evidence type="ECO:0000256" key="5">
    <source>
        <dbReference type="ARBA" id="ARBA00022692"/>
    </source>
</evidence>
<feature type="chain" id="PRO_5028163073" evidence="14">
    <location>
        <begin position="22"/>
        <end position="159"/>
    </location>
</feature>
<keyword evidence="16" id="KW-1185">Reference proteome</keyword>
<name>A0A6P8VD58_GYMAC</name>
<protein>
    <submittedName>
        <fullName evidence="17">Syndecan-1-like</fullName>
    </submittedName>
</protein>
<keyword evidence="6 14" id="KW-0732">Signal</keyword>
<feature type="signal peptide" evidence="14">
    <location>
        <begin position="1"/>
        <end position="21"/>
    </location>
</feature>
<evidence type="ECO:0000256" key="13">
    <source>
        <dbReference type="SAM" id="Phobius"/>
    </source>
</evidence>